<dbReference type="Proteomes" id="UP000231926">
    <property type="component" value="Unassembled WGS sequence"/>
</dbReference>
<evidence type="ECO:0000313" key="2">
    <source>
        <dbReference type="Proteomes" id="UP000231926"/>
    </source>
</evidence>
<accession>A0A2M9YB27</accession>
<organism evidence="1 2">
    <name type="scientific">Leptospira saintgironsiae</name>
    <dbReference type="NCBI Taxonomy" id="2023183"/>
    <lineage>
        <taxon>Bacteria</taxon>
        <taxon>Pseudomonadati</taxon>
        <taxon>Spirochaetota</taxon>
        <taxon>Spirochaetia</taxon>
        <taxon>Leptospirales</taxon>
        <taxon>Leptospiraceae</taxon>
        <taxon>Leptospira</taxon>
    </lineage>
</organism>
<proteinExistence type="predicted"/>
<reference evidence="1 2" key="1">
    <citation type="submission" date="2017-07" db="EMBL/GenBank/DDBJ databases">
        <title>Leptospira spp. isolated from tropical soils.</title>
        <authorList>
            <person name="Thibeaux R."/>
            <person name="Iraola G."/>
            <person name="Ferres I."/>
            <person name="Bierque E."/>
            <person name="Girault D."/>
            <person name="Soupe-Gilbert M.-E."/>
            <person name="Picardeau M."/>
            <person name="Goarant C."/>
        </authorList>
    </citation>
    <scope>NUCLEOTIDE SEQUENCE [LARGE SCALE GENOMIC DNA]</scope>
    <source>
        <strain evidence="1 2">FH4-C-A2</strain>
    </source>
</reference>
<keyword evidence="2" id="KW-1185">Reference proteome</keyword>
<evidence type="ECO:0000313" key="1">
    <source>
        <dbReference type="EMBL" id="PJZ48775.1"/>
    </source>
</evidence>
<sequence>MQNKISLPIILNEVNLLFSKNCNIEIENYQIEKESSDYNATFFENNKMNMDDSERLRNSLF</sequence>
<protein>
    <submittedName>
        <fullName evidence="1">Uncharacterized protein</fullName>
    </submittedName>
</protein>
<gene>
    <name evidence="1" type="ORF">CH362_13515</name>
</gene>
<dbReference type="EMBL" id="NPDR01000005">
    <property type="protein sequence ID" value="PJZ48775.1"/>
    <property type="molecule type" value="Genomic_DNA"/>
</dbReference>
<comment type="caution">
    <text evidence="1">The sequence shown here is derived from an EMBL/GenBank/DDBJ whole genome shotgun (WGS) entry which is preliminary data.</text>
</comment>
<dbReference type="AlphaFoldDB" id="A0A2M9YB27"/>
<name>A0A2M9YB27_9LEPT</name>